<organism evidence="2 3">
    <name type="scientific">Enhygromyxa salina</name>
    <dbReference type="NCBI Taxonomy" id="215803"/>
    <lineage>
        <taxon>Bacteria</taxon>
        <taxon>Pseudomonadati</taxon>
        <taxon>Myxococcota</taxon>
        <taxon>Polyangia</taxon>
        <taxon>Nannocystales</taxon>
        <taxon>Nannocystaceae</taxon>
        <taxon>Enhygromyxa</taxon>
    </lineage>
</organism>
<reference evidence="2 3" key="1">
    <citation type="submission" date="2018-03" db="EMBL/GenBank/DDBJ databases">
        <title>Draft Genome Sequences of the Obligatory Marine Myxobacteria Enhygromyxa salina SWB007.</title>
        <authorList>
            <person name="Poehlein A."/>
            <person name="Moghaddam J.A."/>
            <person name="Harms H."/>
            <person name="Alanjari M."/>
            <person name="Koenig G.M."/>
            <person name="Daniel R."/>
            <person name="Schaeberle T.F."/>
        </authorList>
    </citation>
    <scope>NUCLEOTIDE SEQUENCE [LARGE SCALE GENOMIC DNA]</scope>
    <source>
        <strain evidence="2 3">SWB007</strain>
    </source>
</reference>
<dbReference type="Pfam" id="PF04186">
    <property type="entry name" value="FxsA"/>
    <property type="match status" value="1"/>
</dbReference>
<keyword evidence="1" id="KW-1133">Transmembrane helix</keyword>
<comment type="caution">
    <text evidence="2">The sequence shown here is derived from an EMBL/GenBank/DDBJ whole genome shotgun (WGS) entry which is preliminary data.</text>
</comment>
<accession>A0A2S9YBZ2</accession>
<keyword evidence="1" id="KW-0472">Membrane</keyword>
<dbReference type="EMBL" id="PVNL01000111">
    <property type="protein sequence ID" value="PRQ02625.1"/>
    <property type="molecule type" value="Genomic_DNA"/>
</dbReference>
<dbReference type="InterPro" id="IPR007313">
    <property type="entry name" value="FxsA"/>
</dbReference>
<dbReference type="RefSeq" id="WP_106092338.1">
    <property type="nucleotide sequence ID" value="NZ_PVNL01000111.1"/>
</dbReference>
<dbReference type="PANTHER" id="PTHR35335">
    <property type="entry name" value="UPF0716 PROTEIN FXSA"/>
    <property type="match status" value="1"/>
</dbReference>
<protein>
    <submittedName>
        <fullName evidence="2">Phage T7 F exclusion suppressor FxsA</fullName>
    </submittedName>
</protein>
<dbReference type="Proteomes" id="UP000238823">
    <property type="component" value="Unassembled WGS sequence"/>
</dbReference>
<gene>
    <name evidence="2" type="ORF">ENSA7_54540</name>
</gene>
<evidence type="ECO:0000313" key="3">
    <source>
        <dbReference type="Proteomes" id="UP000238823"/>
    </source>
</evidence>
<dbReference type="AlphaFoldDB" id="A0A2S9YBZ2"/>
<evidence type="ECO:0000256" key="1">
    <source>
        <dbReference type="SAM" id="Phobius"/>
    </source>
</evidence>
<dbReference type="PANTHER" id="PTHR35335:SF1">
    <property type="entry name" value="UPF0716 PROTEIN FXSA"/>
    <property type="match status" value="1"/>
</dbReference>
<feature type="transmembrane region" description="Helical" evidence="1">
    <location>
        <begin position="67"/>
        <end position="91"/>
    </location>
</feature>
<evidence type="ECO:0000313" key="2">
    <source>
        <dbReference type="EMBL" id="PRQ02625.1"/>
    </source>
</evidence>
<name>A0A2S9YBZ2_9BACT</name>
<dbReference type="GO" id="GO:0016020">
    <property type="term" value="C:membrane"/>
    <property type="evidence" value="ECO:0007669"/>
    <property type="project" value="InterPro"/>
</dbReference>
<keyword evidence="1" id="KW-0812">Transmembrane</keyword>
<proteinExistence type="predicted"/>
<dbReference type="NCBIfam" id="NF008528">
    <property type="entry name" value="PRK11463.1-2"/>
    <property type="match status" value="1"/>
</dbReference>
<dbReference type="OrthoDB" id="9792788at2"/>
<sequence>MLGRLFLLFTLVPLVELYLLVTLGGLMGAGPTIALVAVTGLLGSWLARREGRKAIASYREALSKGQLPEDGIVSGLLILAGGVMLITPGILTDVFGLAMMVPPVRRSVAELVKARLQKRIEGGDIQVMQIGVGGLGGLGGSGMGGGGGRGPFVDAEIVDVDARDSSED</sequence>